<keyword evidence="1" id="KW-0472">Membrane</keyword>
<evidence type="ECO:0000313" key="2">
    <source>
        <dbReference type="EMBL" id="GIG45171.1"/>
    </source>
</evidence>
<accession>A0A919PL10</accession>
<feature type="transmembrane region" description="Helical" evidence="1">
    <location>
        <begin position="400"/>
        <end position="418"/>
    </location>
</feature>
<dbReference type="Proteomes" id="UP000660611">
    <property type="component" value="Unassembled WGS sequence"/>
</dbReference>
<gene>
    <name evidence="2" type="ORF">Dsi01nite_032120</name>
</gene>
<organism evidence="2 3">
    <name type="scientific">Dactylosporangium siamense</name>
    <dbReference type="NCBI Taxonomy" id="685454"/>
    <lineage>
        <taxon>Bacteria</taxon>
        <taxon>Bacillati</taxon>
        <taxon>Actinomycetota</taxon>
        <taxon>Actinomycetes</taxon>
        <taxon>Micromonosporales</taxon>
        <taxon>Micromonosporaceae</taxon>
        <taxon>Dactylosporangium</taxon>
    </lineage>
</organism>
<feature type="transmembrane region" description="Helical" evidence="1">
    <location>
        <begin position="367"/>
        <end position="388"/>
    </location>
</feature>
<dbReference type="AlphaFoldDB" id="A0A919PL10"/>
<dbReference type="RefSeq" id="WP_203846977.1">
    <property type="nucleotide sequence ID" value="NZ_BAAAVW010000009.1"/>
</dbReference>
<feature type="transmembrane region" description="Helical" evidence="1">
    <location>
        <begin position="341"/>
        <end position="360"/>
    </location>
</feature>
<feature type="transmembrane region" description="Helical" evidence="1">
    <location>
        <begin position="220"/>
        <end position="237"/>
    </location>
</feature>
<feature type="transmembrane region" description="Helical" evidence="1">
    <location>
        <begin position="12"/>
        <end position="30"/>
    </location>
</feature>
<dbReference type="InterPro" id="IPR018674">
    <property type="entry name" value="DUF2142_membrane"/>
</dbReference>
<feature type="transmembrane region" description="Helical" evidence="1">
    <location>
        <begin position="430"/>
        <end position="455"/>
    </location>
</feature>
<feature type="transmembrane region" description="Helical" evidence="1">
    <location>
        <begin position="139"/>
        <end position="160"/>
    </location>
</feature>
<evidence type="ECO:0008006" key="4">
    <source>
        <dbReference type="Google" id="ProtNLM"/>
    </source>
</evidence>
<feature type="transmembrane region" description="Helical" evidence="1">
    <location>
        <begin position="243"/>
        <end position="260"/>
    </location>
</feature>
<feature type="transmembrane region" description="Helical" evidence="1">
    <location>
        <begin position="167"/>
        <end position="185"/>
    </location>
</feature>
<feature type="transmembrane region" description="Helical" evidence="1">
    <location>
        <begin position="191"/>
        <end position="208"/>
    </location>
</feature>
<reference evidence="2" key="1">
    <citation type="submission" date="2021-01" db="EMBL/GenBank/DDBJ databases">
        <title>Whole genome shotgun sequence of Dactylosporangium siamense NBRC 106093.</title>
        <authorList>
            <person name="Komaki H."/>
            <person name="Tamura T."/>
        </authorList>
    </citation>
    <scope>NUCLEOTIDE SEQUENCE</scope>
    <source>
        <strain evidence="2">NBRC 106093</strain>
    </source>
</reference>
<evidence type="ECO:0000256" key="1">
    <source>
        <dbReference type="SAM" id="Phobius"/>
    </source>
</evidence>
<proteinExistence type="predicted"/>
<feature type="transmembrane region" description="Helical" evidence="1">
    <location>
        <begin position="475"/>
        <end position="497"/>
    </location>
</feature>
<keyword evidence="3" id="KW-1185">Reference proteome</keyword>
<evidence type="ECO:0000313" key="3">
    <source>
        <dbReference type="Proteomes" id="UP000660611"/>
    </source>
</evidence>
<comment type="caution">
    <text evidence="2">The sequence shown here is derived from an EMBL/GenBank/DDBJ whole genome shotgun (WGS) entry which is preliminary data.</text>
</comment>
<name>A0A919PL10_9ACTN</name>
<dbReference type="Pfam" id="PF09913">
    <property type="entry name" value="DUF2142"/>
    <property type="match status" value="1"/>
</dbReference>
<dbReference type="EMBL" id="BONQ01000050">
    <property type="protein sequence ID" value="GIG45171.1"/>
    <property type="molecule type" value="Genomic_DNA"/>
</dbReference>
<sequence length="521" mass="54784">MRRSSVAGPAPRWWLYLPAFFLIAAGWAVALPVNGTYDEKDHIARAYAVTTGQLITHRTVVDRRDDRKPAFLVPASLMPSNSNVDCAWAPRPARSADCQHWTTDRALVLTPSGAARYSPVYYLLVGAPLVLAPDRTGILLARLISALAAAALLAGAAGAALRLGSRVLALGVVLTATPMAANLAGSVNPNGLEIAAGVAVCCALLALLRAPDARLGDRAVRRLLVLVGVGSLVLLTVRQLGPALLMLIVAACLALARPGRIAKLWQRRETRWIVAGSWSLGLAGSLGWMAYSGVAGVAPVARDAQHLAPSELAQVLVTRRIPFYLKQVVGQFDYGETKPPLVVIAAWCLLLGAVVVPSLIHGGRRLILVAASLGTACLGLLLALELHYLPIIGWFAQGRYAMPAAAGVVLCAACAPQFERRLASRHRLRSYCTVLTGVAAVLHVYLLAFVMTRFQSGPGAHLDPFAGAWRPPSGALPPLLAVLAGGAILAVLAAVVAGDSPRGPVHAPPDQHALPSMPNVR</sequence>
<keyword evidence="1" id="KW-0812">Transmembrane</keyword>
<feature type="transmembrane region" description="Helical" evidence="1">
    <location>
        <begin position="272"/>
        <end position="291"/>
    </location>
</feature>
<keyword evidence="1" id="KW-1133">Transmembrane helix</keyword>
<protein>
    <recommendedName>
        <fullName evidence="4">DUF2142 domain-containing protein</fullName>
    </recommendedName>
</protein>